<name>A0A3S4ZUA4_9PLAT</name>
<dbReference type="Proteomes" id="UP000784294">
    <property type="component" value="Unassembled WGS sequence"/>
</dbReference>
<keyword evidence="2" id="KW-1185">Reference proteome</keyword>
<protein>
    <submittedName>
        <fullName evidence="1">Uncharacterized protein</fullName>
    </submittedName>
</protein>
<reference evidence="1" key="1">
    <citation type="submission" date="2018-11" db="EMBL/GenBank/DDBJ databases">
        <authorList>
            <consortium name="Pathogen Informatics"/>
        </authorList>
    </citation>
    <scope>NUCLEOTIDE SEQUENCE</scope>
</reference>
<gene>
    <name evidence="1" type="ORF">PXEA_LOCUS5569</name>
</gene>
<proteinExistence type="predicted"/>
<accession>A0A3S4ZUA4</accession>
<evidence type="ECO:0000313" key="2">
    <source>
        <dbReference type="Proteomes" id="UP000784294"/>
    </source>
</evidence>
<dbReference type="EMBL" id="CAAALY010013853">
    <property type="protein sequence ID" value="VEL12129.1"/>
    <property type="molecule type" value="Genomic_DNA"/>
</dbReference>
<dbReference type="AlphaFoldDB" id="A0A3S4ZUA4"/>
<sequence length="136" mass="14790">MFSPTRRRDLASRGPAVQTTNSHVLGGVGTGVFPFLTATSSTGHTYNGTWAPSKLAVCLVAKLTCYIRRKCAGKCERRCFKIPRPNRMPLSRNSTLSLLVCMSVYLSLGMHVCLSVSRSSQLLSLGLCEHALACVR</sequence>
<evidence type="ECO:0000313" key="1">
    <source>
        <dbReference type="EMBL" id="VEL12129.1"/>
    </source>
</evidence>
<comment type="caution">
    <text evidence="1">The sequence shown here is derived from an EMBL/GenBank/DDBJ whole genome shotgun (WGS) entry which is preliminary data.</text>
</comment>
<organism evidence="1 2">
    <name type="scientific">Protopolystoma xenopodis</name>
    <dbReference type="NCBI Taxonomy" id="117903"/>
    <lineage>
        <taxon>Eukaryota</taxon>
        <taxon>Metazoa</taxon>
        <taxon>Spiralia</taxon>
        <taxon>Lophotrochozoa</taxon>
        <taxon>Platyhelminthes</taxon>
        <taxon>Monogenea</taxon>
        <taxon>Polyopisthocotylea</taxon>
        <taxon>Polystomatidea</taxon>
        <taxon>Polystomatidae</taxon>
        <taxon>Protopolystoma</taxon>
    </lineage>
</organism>